<dbReference type="EMBL" id="CP001848">
    <property type="protein sequence ID" value="ADB16839.1"/>
    <property type="molecule type" value="Genomic_DNA"/>
</dbReference>
<dbReference type="KEGG" id="psl:Psta_2166"/>
<gene>
    <name evidence="2" type="ordered locus">Psta_2166</name>
</gene>
<accession>D2R2J9</accession>
<dbReference type="eggNOG" id="ENOG502ZFVQ">
    <property type="taxonomic scope" value="Bacteria"/>
</dbReference>
<name>D2R2J9_PIRSD</name>
<organism evidence="2 3">
    <name type="scientific">Pirellula staleyi (strain ATCC 27377 / DSM 6068 / ICPB 4128)</name>
    <name type="common">Pirella staleyi</name>
    <dbReference type="NCBI Taxonomy" id="530564"/>
    <lineage>
        <taxon>Bacteria</taxon>
        <taxon>Pseudomonadati</taxon>
        <taxon>Planctomycetota</taxon>
        <taxon>Planctomycetia</taxon>
        <taxon>Pirellulales</taxon>
        <taxon>Pirellulaceae</taxon>
        <taxon>Pirellula</taxon>
    </lineage>
</organism>
<dbReference type="HOGENOM" id="CLU_2618966_0_0_0"/>
<dbReference type="STRING" id="530564.Psta_2166"/>
<reference evidence="2 3" key="1">
    <citation type="journal article" date="2009" name="Stand. Genomic Sci.">
        <title>Complete genome sequence of Pirellula staleyi type strain (ATCC 27377).</title>
        <authorList>
            <person name="Clum A."/>
            <person name="Tindall B.J."/>
            <person name="Sikorski J."/>
            <person name="Ivanova N."/>
            <person name="Mavrommatis K."/>
            <person name="Lucas S."/>
            <person name="Glavina del Rio T."/>
            <person name="Nolan M."/>
            <person name="Chen F."/>
            <person name="Tice H."/>
            <person name="Pitluck S."/>
            <person name="Cheng J.F."/>
            <person name="Chertkov O."/>
            <person name="Brettin T."/>
            <person name="Han C."/>
            <person name="Detter J.C."/>
            <person name="Kuske C."/>
            <person name="Bruce D."/>
            <person name="Goodwin L."/>
            <person name="Ovchinikova G."/>
            <person name="Pati A."/>
            <person name="Mikhailova N."/>
            <person name="Chen A."/>
            <person name="Palaniappan K."/>
            <person name="Land M."/>
            <person name="Hauser L."/>
            <person name="Chang Y.J."/>
            <person name="Jeffries C.D."/>
            <person name="Chain P."/>
            <person name="Rohde M."/>
            <person name="Goker M."/>
            <person name="Bristow J."/>
            <person name="Eisen J.A."/>
            <person name="Markowitz V."/>
            <person name="Hugenholtz P."/>
            <person name="Kyrpides N.C."/>
            <person name="Klenk H.P."/>
            <person name="Lapidus A."/>
        </authorList>
    </citation>
    <scope>NUCLEOTIDE SEQUENCE [LARGE SCALE GENOMIC DNA]</scope>
    <source>
        <strain evidence="3">ATCC 27377 / DSM 6068 / ICPB 4128</strain>
    </source>
</reference>
<protein>
    <submittedName>
        <fullName evidence="2">Uncharacterized protein</fullName>
    </submittedName>
</protein>
<evidence type="ECO:0000313" key="3">
    <source>
        <dbReference type="Proteomes" id="UP000001887"/>
    </source>
</evidence>
<proteinExistence type="predicted"/>
<dbReference type="Proteomes" id="UP000001887">
    <property type="component" value="Chromosome"/>
</dbReference>
<feature type="region of interest" description="Disordered" evidence="1">
    <location>
        <begin position="53"/>
        <end position="78"/>
    </location>
</feature>
<dbReference type="OrthoDB" id="285615at2"/>
<sequence length="78" mass="8615">MASSTEKAGKCEKCQTGDVMCRFNDFDRGDLRVMAWEHKCTDCGIRVTQAWRSDQPNAGDTPEGLPTCPWCGRTGKTA</sequence>
<evidence type="ECO:0000313" key="2">
    <source>
        <dbReference type="EMBL" id="ADB16839.1"/>
    </source>
</evidence>
<dbReference type="AlphaFoldDB" id="D2R2J9"/>
<keyword evidence="3" id="KW-1185">Reference proteome</keyword>
<evidence type="ECO:0000256" key="1">
    <source>
        <dbReference type="SAM" id="MobiDB-lite"/>
    </source>
</evidence>